<feature type="transmembrane region" description="Helical" evidence="9">
    <location>
        <begin position="174"/>
        <end position="200"/>
    </location>
</feature>
<dbReference type="Pfam" id="PF00664">
    <property type="entry name" value="ABC_membrane"/>
    <property type="match status" value="1"/>
</dbReference>
<comment type="caution">
    <text evidence="13">The sequence shown here is derived from an EMBL/GenBank/DDBJ whole genome shotgun (WGS) entry which is preliminary data.</text>
</comment>
<dbReference type="Proteomes" id="UP000676386">
    <property type="component" value="Unassembled WGS sequence"/>
</dbReference>
<keyword evidence="4" id="KW-0067">ATP-binding</keyword>
<sequence length="726" mass="82363">MNKQQLKHTRKTFFLQHDYSDCGVACLLSLTRYYGGDSNIEQLRNISGTSKTGTTLLGLLHAAQKTGFDAAGCQADWEALTTHPEPLILHVHINDYLQHYVVCYGQIRQGTQNMFVIGDPGKGIRLMSAEELQNIWKSKYCLTLKPARHFEKSTDVRNRKRAWFKQLIKEDYPLLVISAFLGILIALLGATMMIFSQRLIDHILPDRDFHKLYLSAALVFLLLLMKEGAAVMRTRFLISQSKWFNLRIVDSFFTRLLRLPATFFDTRKIGEFSARLSDTSRIQKVISQLVGNTIIDALVTLVTLSLLFIYSWQVPLVCIVTLPFYYLLIYRFNKPILSQQRNIMSNYAYAESNYISTFQGIDHIKNYDKHALFAGRNKTVYEQYQDSVLVLGKTQIRLTFLANAAGVIFLMSILLFCSWSVLHGNMKAGILIAVLGMCSSLLNSVSNLALVTIPLNEAKIAFNRMFEYAGMDTENDAGIAVDEVTSVSVQHISFRFPGRVELLKDISLQVRKGEIIALMGENGCGKSTLGKILQKRYQVENGEILVNGHIPLDNISLSSWRKKIAVVEQQVHIFNGNVLENIAFEDADNNPQRVLAFIQQYHFAPFLESLPQSYMTILGEAGVNLSGGQKQIIAFARALYHQPQLLILDETNAALDRDSQQFLLNLLSQLKKEMAIIFITHRLHVLKSICDKIFIIEHGTIERSGCHESLLETENLYSLYWKDLGY</sequence>
<feature type="transmembrane region" description="Helical" evidence="9">
    <location>
        <begin position="212"/>
        <end position="232"/>
    </location>
</feature>
<keyword evidence="5" id="KW-0653">Protein transport</keyword>
<dbReference type="InterPro" id="IPR003439">
    <property type="entry name" value="ABC_transporter-like_ATP-bd"/>
</dbReference>
<feature type="domain" description="ABC transporter" evidence="10">
    <location>
        <begin position="487"/>
        <end position="723"/>
    </location>
</feature>
<dbReference type="PROSITE" id="PS50893">
    <property type="entry name" value="ABC_TRANSPORTER_2"/>
    <property type="match status" value="1"/>
</dbReference>
<feature type="domain" description="Peptidase C39" evidence="12">
    <location>
        <begin position="16"/>
        <end position="143"/>
    </location>
</feature>
<dbReference type="InterPro" id="IPR005074">
    <property type="entry name" value="Peptidase_C39"/>
</dbReference>
<evidence type="ECO:0000256" key="3">
    <source>
        <dbReference type="ARBA" id="ARBA00022741"/>
    </source>
</evidence>
<evidence type="ECO:0000256" key="1">
    <source>
        <dbReference type="ARBA" id="ARBA00004651"/>
    </source>
</evidence>
<dbReference type="SMART" id="SM00382">
    <property type="entry name" value="AAA"/>
    <property type="match status" value="1"/>
</dbReference>
<evidence type="ECO:0000259" key="12">
    <source>
        <dbReference type="PROSITE" id="PS50990"/>
    </source>
</evidence>
<dbReference type="Gene3D" id="1.20.1560.10">
    <property type="entry name" value="ABC transporter type 1, transmembrane domain"/>
    <property type="match status" value="1"/>
</dbReference>
<dbReference type="CDD" id="cd18570">
    <property type="entry name" value="ABC_6TM_PCAT1_LagD_like"/>
    <property type="match status" value="1"/>
</dbReference>
<dbReference type="InterPro" id="IPR011527">
    <property type="entry name" value="ABC1_TM_dom"/>
</dbReference>
<proteinExistence type="predicted"/>
<dbReference type="InterPro" id="IPR039421">
    <property type="entry name" value="Type_1_exporter"/>
</dbReference>
<keyword evidence="6 9" id="KW-1133">Transmembrane helix</keyword>
<keyword evidence="14" id="KW-1185">Reference proteome</keyword>
<dbReference type="Gene3D" id="3.90.70.10">
    <property type="entry name" value="Cysteine proteinases"/>
    <property type="match status" value="1"/>
</dbReference>
<evidence type="ECO:0000256" key="8">
    <source>
        <dbReference type="ARBA" id="ARBA00043264"/>
    </source>
</evidence>
<keyword evidence="8" id="KW-0080">Bacteriocin transport</keyword>
<accession>A0ABS5J803</accession>
<dbReference type="SUPFAM" id="SSF52540">
    <property type="entry name" value="P-loop containing nucleoside triphosphate hydrolases"/>
    <property type="match status" value="1"/>
</dbReference>
<evidence type="ECO:0000256" key="9">
    <source>
        <dbReference type="SAM" id="Phobius"/>
    </source>
</evidence>
<organism evidence="13 14">
    <name type="scientific">Chitinophaga hostae</name>
    <dbReference type="NCBI Taxonomy" id="2831022"/>
    <lineage>
        <taxon>Bacteria</taxon>
        <taxon>Pseudomonadati</taxon>
        <taxon>Bacteroidota</taxon>
        <taxon>Chitinophagia</taxon>
        <taxon>Chitinophagales</taxon>
        <taxon>Chitinophagaceae</taxon>
        <taxon>Chitinophaga</taxon>
    </lineage>
</organism>
<feature type="transmembrane region" description="Helical" evidence="9">
    <location>
        <begin position="400"/>
        <end position="422"/>
    </location>
</feature>
<evidence type="ECO:0000256" key="2">
    <source>
        <dbReference type="ARBA" id="ARBA00022692"/>
    </source>
</evidence>
<keyword evidence="2 9" id="KW-0812">Transmembrane</keyword>
<dbReference type="Pfam" id="PF00005">
    <property type="entry name" value="ABC_tran"/>
    <property type="match status" value="1"/>
</dbReference>
<keyword evidence="5" id="KW-0813">Transport</keyword>
<evidence type="ECO:0000313" key="14">
    <source>
        <dbReference type="Proteomes" id="UP000676386"/>
    </source>
</evidence>
<dbReference type="Pfam" id="PF03412">
    <property type="entry name" value="Peptidase_C39"/>
    <property type="match status" value="1"/>
</dbReference>
<feature type="transmembrane region" description="Helical" evidence="9">
    <location>
        <begin position="289"/>
        <end position="308"/>
    </location>
</feature>
<dbReference type="InterPro" id="IPR027417">
    <property type="entry name" value="P-loop_NTPase"/>
</dbReference>
<evidence type="ECO:0000313" key="13">
    <source>
        <dbReference type="EMBL" id="MBS0031353.1"/>
    </source>
</evidence>
<dbReference type="EMBL" id="JAGTXB010000021">
    <property type="protein sequence ID" value="MBS0031353.1"/>
    <property type="molecule type" value="Genomic_DNA"/>
</dbReference>
<dbReference type="RefSeq" id="WP_211976515.1">
    <property type="nucleotide sequence ID" value="NZ_CBFHAM010000067.1"/>
</dbReference>
<feature type="domain" description="ABC transmembrane type-1" evidence="11">
    <location>
        <begin position="176"/>
        <end position="449"/>
    </location>
</feature>
<keyword evidence="7 9" id="KW-0472">Membrane</keyword>
<dbReference type="InterPro" id="IPR003593">
    <property type="entry name" value="AAA+_ATPase"/>
</dbReference>
<protein>
    <submittedName>
        <fullName evidence="13">Peptidase domain-containing ABC transporter</fullName>
    </submittedName>
</protein>
<dbReference type="PANTHER" id="PTHR24221:SF654">
    <property type="entry name" value="ATP-BINDING CASSETTE SUB-FAMILY B MEMBER 6"/>
    <property type="match status" value="1"/>
</dbReference>
<feature type="transmembrane region" description="Helical" evidence="9">
    <location>
        <begin position="314"/>
        <end position="332"/>
    </location>
</feature>
<evidence type="ECO:0000259" key="10">
    <source>
        <dbReference type="PROSITE" id="PS50893"/>
    </source>
</evidence>
<gene>
    <name evidence="13" type="ORF">KE626_28745</name>
</gene>
<dbReference type="Gene3D" id="3.40.50.300">
    <property type="entry name" value="P-loop containing nucleotide triphosphate hydrolases"/>
    <property type="match status" value="1"/>
</dbReference>
<evidence type="ECO:0000256" key="4">
    <source>
        <dbReference type="ARBA" id="ARBA00022840"/>
    </source>
</evidence>
<dbReference type="PROSITE" id="PS50929">
    <property type="entry name" value="ABC_TM1F"/>
    <property type="match status" value="1"/>
</dbReference>
<evidence type="ECO:0000256" key="5">
    <source>
        <dbReference type="ARBA" id="ARBA00022927"/>
    </source>
</evidence>
<evidence type="ECO:0000256" key="6">
    <source>
        <dbReference type="ARBA" id="ARBA00022989"/>
    </source>
</evidence>
<dbReference type="SUPFAM" id="SSF90123">
    <property type="entry name" value="ABC transporter transmembrane region"/>
    <property type="match status" value="1"/>
</dbReference>
<evidence type="ECO:0000259" key="11">
    <source>
        <dbReference type="PROSITE" id="PS50929"/>
    </source>
</evidence>
<dbReference type="PROSITE" id="PS50990">
    <property type="entry name" value="PEPTIDASE_C39"/>
    <property type="match status" value="1"/>
</dbReference>
<evidence type="ECO:0000256" key="7">
    <source>
        <dbReference type="ARBA" id="ARBA00023136"/>
    </source>
</evidence>
<keyword evidence="3" id="KW-0547">Nucleotide-binding</keyword>
<name>A0ABS5J803_9BACT</name>
<reference evidence="13 14" key="1">
    <citation type="submission" date="2021-04" db="EMBL/GenBank/DDBJ databases">
        <title>Chitinophaga sp. nov., isolated from the rhizosphere soil.</title>
        <authorList>
            <person name="He S."/>
        </authorList>
    </citation>
    <scope>NUCLEOTIDE SEQUENCE [LARGE SCALE GENOMIC DNA]</scope>
    <source>
        <strain evidence="13 14">2R12</strain>
    </source>
</reference>
<comment type="subcellular location">
    <subcellularLocation>
        <location evidence="1">Cell membrane</location>
        <topology evidence="1">Multi-pass membrane protein</topology>
    </subcellularLocation>
</comment>
<dbReference type="PANTHER" id="PTHR24221">
    <property type="entry name" value="ATP-BINDING CASSETTE SUB-FAMILY B"/>
    <property type="match status" value="1"/>
</dbReference>
<dbReference type="InterPro" id="IPR036640">
    <property type="entry name" value="ABC1_TM_sf"/>
</dbReference>